<dbReference type="FunFam" id="1.10.390.30:FF:000001">
    <property type="entry name" value="TRPM8 channel-associated factor 1"/>
    <property type="match status" value="2"/>
</dbReference>
<dbReference type="InterPro" id="IPR035423">
    <property type="entry name" value="M60-like_N"/>
</dbReference>
<comment type="caution">
    <text evidence="5">The sequence shown here is derived from an EMBL/GenBank/DDBJ whole genome shotgun (WGS) entry which is preliminary data.</text>
</comment>
<evidence type="ECO:0000256" key="2">
    <source>
        <dbReference type="ARBA" id="ARBA00065935"/>
    </source>
</evidence>
<dbReference type="InterPro" id="IPR051244">
    <property type="entry name" value="TCAF"/>
</dbReference>
<gene>
    <name evidence="5" type="ORF">J0S82_019433</name>
</gene>
<feature type="region of interest" description="Disordered" evidence="3">
    <location>
        <begin position="2106"/>
        <end position="2126"/>
    </location>
</feature>
<proteinExistence type="inferred from homology"/>
<protein>
    <submittedName>
        <fullName evidence="5">TRPM8 channel-associated factor 1</fullName>
    </submittedName>
</protein>
<evidence type="ECO:0000259" key="4">
    <source>
        <dbReference type="PROSITE" id="PS51723"/>
    </source>
</evidence>
<comment type="subunit">
    <text evidence="2">Interacts with TRPM8 (via N-terminus and C-terminus domains); the interaction inhibits TRPM8 channel activity. Interacts with TRPV6.</text>
</comment>
<dbReference type="InterPro" id="IPR042279">
    <property type="entry name" value="Pep_M60_3"/>
</dbReference>
<dbReference type="SMART" id="SM01276">
    <property type="entry name" value="M60-like"/>
    <property type="match status" value="2"/>
</dbReference>
<evidence type="ECO:0000313" key="5">
    <source>
        <dbReference type="EMBL" id="KAG8515854.1"/>
    </source>
</evidence>
<organism evidence="5 6">
    <name type="scientific">Galemys pyrenaicus</name>
    <name type="common">Iberian desman</name>
    <name type="synonym">Pyrenean desman</name>
    <dbReference type="NCBI Taxonomy" id="202257"/>
    <lineage>
        <taxon>Eukaryota</taxon>
        <taxon>Metazoa</taxon>
        <taxon>Chordata</taxon>
        <taxon>Craniata</taxon>
        <taxon>Vertebrata</taxon>
        <taxon>Euteleostomi</taxon>
        <taxon>Mammalia</taxon>
        <taxon>Eutheria</taxon>
        <taxon>Laurasiatheria</taxon>
        <taxon>Eulipotyphla</taxon>
        <taxon>Talpidae</taxon>
        <taxon>Galemys</taxon>
    </lineage>
</organism>
<feature type="domain" description="Peptidase M60" evidence="4">
    <location>
        <begin position="1500"/>
        <end position="1800"/>
    </location>
</feature>
<evidence type="ECO:0000256" key="1">
    <source>
        <dbReference type="ARBA" id="ARBA00009770"/>
    </source>
</evidence>
<dbReference type="InterPro" id="IPR029062">
    <property type="entry name" value="Class_I_gatase-like"/>
</dbReference>
<dbReference type="Pfam" id="PF17291">
    <property type="entry name" value="M60-like_N"/>
    <property type="match status" value="2"/>
</dbReference>
<dbReference type="SUPFAM" id="SSF52317">
    <property type="entry name" value="Class I glutamine amidotransferase-like"/>
    <property type="match status" value="2"/>
</dbReference>
<dbReference type="PANTHER" id="PTHR15730">
    <property type="entry name" value="EXPERIMENTAL AUTOIMMUNE PROSTATITIS ANTIGEN 2-RELATED"/>
    <property type="match status" value="1"/>
</dbReference>
<name>A0A8J6AR98_GALPY</name>
<keyword evidence="6" id="KW-1185">Reference proteome</keyword>
<accession>A0A8J6AR98</accession>
<evidence type="ECO:0000313" key="6">
    <source>
        <dbReference type="Proteomes" id="UP000700334"/>
    </source>
</evidence>
<dbReference type="FunFam" id="3.40.390.80:FF:000001">
    <property type="entry name" value="TRPM8 channel-associated factor 1"/>
    <property type="match status" value="2"/>
</dbReference>
<evidence type="ECO:0000256" key="3">
    <source>
        <dbReference type="SAM" id="MobiDB-lite"/>
    </source>
</evidence>
<dbReference type="InterPro" id="IPR031161">
    <property type="entry name" value="Peptidase_M60_dom"/>
</dbReference>
<sequence>MATPSAAFEALMNGVTSWDVPEDATPSELLLIGEASFPVMVNDVGQVLIAASSYGRGRLVVVAHEDYLVEAQLTPFLLNAVGWLCSSPGAPIGVHPSLAPLAKILEGSSLEAKIESEVKDSLGVYCIDAYNETMTEKLVQFMKRGGGLLIGGQAWDWANQGDDERVLFTFPGNLVTSVAGIYFTENKGDTSFFKVSKKMPKIPVLVSCEDDLSEDREELLHGISELDITNSDCFPSQLLVHGALAFPLGLDSYHGCVIAAARYGRGRVVVTGHKVLFSVGKLGPFLLNAVRWLDAGRRGKIVVQTELRTLSGLLAVGGIDASVEPNLTSDASVYCFEPMSDVGVKELQEFVAEGGGLFVGAQAWWWAFKNPGVSPLARFPGNLLLNPFGISITSQSLNPGPFRTPKAGIRTYHFRSTLAEFQVIMGRKRGNVEKGWLAKLGPDGAAFLQIPAEEIPAYMSVHRLLRKLLSRYRLPVATRENPVINDCCRGAMLSLATGLAHSGSDLSLLVPEIDDVYSSPYLRPSESPITVEVNCNNPGTRYCWMSTGLYIPGRQIIEVSLPEAAASADLKIQIGCHTDDLTRASKLFRGPLVINRCCLDKPSKSITCLWGGLLYIIVPQSSKLGSVPITVKGAVHAPYYKLGETSQEEWKRRIQENPGPWGELATDNIILTVPTANLRTLENPEPLLRLWDEVMQAVARLGAEPFPLRLPQRIVADVQISVGWMHAGYPIMCHLESVQELINEKLIRTKGLWGPVHELGRNQQRQEWEFPPHTTEATCNLWCVYVHETVLGIPRGRANIALWPPVREKRVRIYLGKGPNVKNWNAWTALETYLQLQEAFGWEPFIRLFTEYRNQTNLPTDNVDKMNLWVKMFSHQVQKNLAPFFEAWAWPIQKEVATSLAYLPEWKENIMKLYLLTQIEGSPRNDFPWNTFSCVSTESLLCSAQAESLLPPAATEITMASTPAAAFQALMDGVTSWEVPGDPIPCELLLTGEAAFPVMVNGKGQVLIAASSYGHGRLVVVAHEGYLLDASLARFLLNAVGWLCPSPRAPVGVHPCLESLAGILQGSGVEVQVQAEPGEAPGVYCINAYDDAMTAKLIQFVKGGGGLLIGGQAWYWASQHGSDKVLSKFPGNQVTCVAGVYFTDTYGDTGHLKVSEKVPNIPLHVRCGEDLRQDQQQLLEGISELDIQTGGIPSQLLVHGALAFPLGLDTSLGCFLAAARYGRGRVVLAAHEGMLGAPKLGPFLLNAVRWLTAGQTGKVGVNASLPKLCTLLSEHGLPCNLQPKLTGDLQVYCCNAYSAQEAQQLQEFVAEGGGLLIGGQAWWWASQNQGHSALARFPGNIILNRFGLSILPWTLNPSCYPVPSPETHSYHFRRALSQFQAALSQQGEKPLKNWWAKLRVDVSGFLQLPAEGIPAYLSVHLLLRKMLGQSGLPAVSKENPIASDSCEAVMLCLATELAHSGTDCSSLTRGLGSSSCSCSWRPSEHPVTVEIDGNNPGHSDCWVSTGLYLPNGQNAEVFLPSDAVASAGLKVQVGCHTDDLSNASELSRAPVVTHQCCMDRSRRSVSCLWGGLLYVIVPKDSQLGPVPVTIKNSVPAPYYKLGKTSLEEWRRLVQMSPAPWGELATDNIILTLPAETLRGLEDPGPVLQLWDEMMRAVAQLAARPFPFRRPERIVADVQISAGWMHSGYPIMCHLQSAQELISETDMRRKGVWGPIHELGHNQQQHGWEFPPHTTEATCNLWSVYVHETVLGIPRDKAHPALHRSKREERIKAYLSKGAHLSDWTVWTALETYLQLQEAFGWEPFTQLFAEYQRLSNLPKDKADKMNLWVQKFSDKVQKNLAPFFQSWGWPVRKEVAERLACLPDSTILSEMTGTRQTRVPGARRLAGLLAPAHLTLSASTAGFLFFLLQLLFFCSWQACSIAGSIIIPMAGGQKCLRFCSDPTVGNLKMNPPSGLTPLGLHCRWALLSQEAEPIGGWRQRGQQQGHMAEDHVAECSGDQPRDQGRTPECPKKSEKATEGSRTSLYPSAWIIESLLCAFLVRQQSVLVWLSHECQCLSQQGPADLFKTSNCGCDAGALPAGQHNLMSGGLTGQPPKACTVHIRVSRSSWKGPGSRTSGERETLGGGHTFRQETRAMPCCAAVSDMGVRRWRNLLQSGGSLGQAALGPLSCISDVFTAAETELTQGSKTVFVVLPLPVCRRVSHVAVIFLGSGPRMMDQEYILVVQSSAVLTPFQGPPGLVSTHSSPLMLSYLSSLTNDTSWGTQERLSDEDEIRVKSWLATEVTREPAVCVGVTSAHQLSFCPFCPTAPGSLWVGAIHPAVCLVPGALQSARGQDQQDELFAC</sequence>
<dbReference type="PROSITE" id="PS51723">
    <property type="entry name" value="PEPTIDASE_M60"/>
    <property type="match status" value="2"/>
</dbReference>
<feature type="domain" description="Peptidase M60" evidence="4">
    <location>
        <begin position="542"/>
        <end position="841"/>
    </location>
</feature>
<reference evidence="5" key="1">
    <citation type="journal article" date="2021" name="Evol. Appl.">
        <title>The genome of the Pyrenean desman and the effects of bottlenecks and inbreeding on the genomic landscape of an endangered species.</title>
        <authorList>
            <person name="Escoda L."/>
            <person name="Castresana J."/>
        </authorList>
    </citation>
    <scope>NUCLEOTIDE SEQUENCE</scope>
    <source>
        <strain evidence="5">IBE-C5619</strain>
    </source>
</reference>
<dbReference type="Pfam" id="PF13402">
    <property type="entry name" value="Peptidase_M60"/>
    <property type="match status" value="2"/>
</dbReference>
<dbReference type="OrthoDB" id="10260387at2759"/>
<comment type="similarity">
    <text evidence="1">Belongs to the TCAF family.</text>
</comment>
<dbReference type="GO" id="GO:0090314">
    <property type="term" value="P:positive regulation of protein targeting to membrane"/>
    <property type="evidence" value="ECO:0007669"/>
    <property type="project" value="TreeGrafter"/>
</dbReference>
<dbReference type="Gene3D" id="1.10.390.30">
    <property type="entry name" value="Peptidase M60, enhancin-like domain 3"/>
    <property type="match status" value="2"/>
</dbReference>
<dbReference type="PANTHER" id="PTHR15730:SF1">
    <property type="entry name" value="TRPM8 CHANNEL-ASSOCIATED FACTOR 1"/>
    <property type="match status" value="1"/>
</dbReference>
<dbReference type="Proteomes" id="UP000700334">
    <property type="component" value="Unassembled WGS sequence"/>
</dbReference>
<dbReference type="Gene3D" id="3.40.390.80">
    <property type="entry name" value="Peptidase M60, enhancin-like domain 2"/>
    <property type="match status" value="2"/>
</dbReference>
<dbReference type="EMBL" id="JAGFMF010011695">
    <property type="protein sequence ID" value="KAG8515854.1"/>
    <property type="molecule type" value="Genomic_DNA"/>
</dbReference>
<dbReference type="GO" id="GO:0005886">
    <property type="term" value="C:plasma membrane"/>
    <property type="evidence" value="ECO:0007669"/>
    <property type="project" value="TreeGrafter"/>
</dbReference>
<dbReference type="GO" id="GO:0044325">
    <property type="term" value="F:transmembrane transporter binding"/>
    <property type="evidence" value="ECO:0007669"/>
    <property type="project" value="TreeGrafter"/>
</dbReference>
<feature type="region of interest" description="Disordered" evidence="3">
    <location>
        <begin position="1988"/>
        <end position="2017"/>
    </location>
</feature>